<organism evidence="1 2">
    <name type="scientific">Pseudarthrobacter phenanthrenivorans</name>
    <name type="common">Arthrobacter phenanthrenivorans</name>
    <dbReference type="NCBI Taxonomy" id="361575"/>
    <lineage>
        <taxon>Bacteria</taxon>
        <taxon>Bacillati</taxon>
        <taxon>Actinomycetota</taxon>
        <taxon>Actinomycetes</taxon>
        <taxon>Micrococcales</taxon>
        <taxon>Micrococcaceae</taxon>
        <taxon>Pseudarthrobacter</taxon>
    </lineage>
</organism>
<accession>A0A0B4EM39</accession>
<dbReference type="Gene3D" id="3.40.960.10">
    <property type="entry name" value="VSR Endonuclease"/>
    <property type="match status" value="1"/>
</dbReference>
<reference evidence="1 2" key="1">
    <citation type="submission" date="2014-12" db="EMBL/GenBank/DDBJ databases">
        <title>Genome sequencing of Arthrobacter phenanthrenivorans SWC37.</title>
        <authorList>
            <person name="Tan P.W."/>
            <person name="Chan K.-G."/>
        </authorList>
    </citation>
    <scope>NUCLEOTIDE SEQUENCE [LARGE SCALE GENOMIC DNA]</scope>
    <source>
        <strain evidence="1 2">SWC37</strain>
    </source>
</reference>
<proteinExistence type="predicted"/>
<sequence>MKTPQPLPEELRGRPFTLSDASVAGVSPRRWRHGSLAYRGRGIRMEGPTAELALGARVRPFIEVNELCAASHVTAAELHSLPQRRRDEAFDVYHLIRPEGAAYLDRPHVIVHRMKLYGDEVTAMDGLPVTTPARTWLDMAELLSVDELVVMGDACVRVPRPEFEGRDMPLCSTRDLQRTIDRHRGKRGLRKAKEALALIRVGADSPQETLLRLAIVRAGLPEPELNVPIITEDGTRHHEPDLSYRKYKIGIEYEGDHHGEDSQIARDITRSERYAALGWTEVRISKRHMVNDAKPAAAKVLVALAQAGWRRGS</sequence>
<gene>
    <name evidence="1" type="ORF">RM50_06880</name>
</gene>
<evidence type="ECO:0000313" key="2">
    <source>
        <dbReference type="Proteomes" id="UP000031196"/>
    </source>
</evidence>
<dbReference type="EMBL" id="JWTB01000013">
    <property type="protein sequence ID" value="KIC67723.1"/>
    <property type="molecule type" value="Genomic_DNA"/>
</dbReference>
<protein>
    <recommendedName>
        <fullName evidence="3">DUF559 domain-containing protein</fullName>
    </recommendedName>
</protein>
<dbReference type="SUPFAM" id="SSF52980">
    <property type="entry name" value="Restriction endonuclease-like"/>
    <property type="match status" value="1"/>
</dbReference>
<dbReference type="Proteomes" id="UP000031196">
    <property type="component" value="Unassembled WGS sequence"/>
</dbReference>
<evidence type="ECO:0008006" key="3">
    <source>
        <dbReference type="Google" id="ProtNLM"/>
    </source>
</evidence>
<comment type="caution">
    <text evidence="1">The sequence shown here is derived from an EMBL/GenBank/DDBJ whole genome shotgun (WGS) entry which is preliminary data.</text>
</comment>
<evidence type="ECO:0000313" key="1">
    <source>
        <dbReference type="EMBL" id="KIC67723.1"/>
    </source>
</evidence>
<name>A0A0B4EM39_PSEPS</name>
<dbReference type="InterPro" id="IPR011335">
    <property type="entry name" value="Restrct_endonuc-II-like"/>
</dbReference>
<dbReference type="AlphaFoldDB" id="A0A0B4EM39"/>
<dbReference type="RefSeq" id="WP_043451175.1">
    <property type="nucleotide sequence ID" value="NZ_JWTB01000013.1"/>
</dbReference>